<protein>
    <submittedName>
        <fullName evidence="1">Uncharacterized protein</fullName>
    </submittedName>
</protein>
<organism evidence="1 2">
    <name type="scientific">Aphidius gifuensis</name>
    <name type="common">Parasitoid wasp</name>
    <dbReference type="NCBI Taxonomy" id="684658"/>
    <lineage>
        <taxon>Eukaryota</taxon>
        <taxon>Metazoa</taxon>
        <taxon>Ecdysozoa</taxon>
        <taxon>Arthropoda</taxon>
        <taxon>Hexapoda</taxon>
        <taxon>Insecta</taxon>
        <taxon>Pterygota</taxon>
        <taxon>Neoptera</taxon>
        <taxon>Endopterygota</taxon>
        <taxon>Hymenoptera</taxon>
        <taxon>Apocrita</taxon>
        <taxon>Ichneumonoidea</taxon>
        <taxon>Braconidae</taxon>
        <taxon>Aphidiinae</taxon>
        <taxon>Aphidius</taxon>
    </lineage>
</organism>
<proteinExistence type="predicted"/>
<reference evidence="1 2" key="1">
    <citation type="submission" date="2020-08" db="EMBL/GenBank/DDBJ databases">
        <title>Aphidius gifuensis genome sequencing and assembly.</title>
        <authorList>
            <person name="Du Z."/>
        </authorList>
    </citation>
    <scope>NUCLEOTIDE SEQUENCE [LARGE SCALE GENOMIC DNA]</scope>
    <source>
        <strain evidence="1">YNYX2018</strain>
        <tissue evidence="1">Adults</tissue>
    </source>
</reference>
<dbReference type="Proteomes" id="UP000639338">
    <property type="component" value="Unassembled WGS sequence"/>
</dbReference>
<evidence type="ECO:0000313" key="2">
    <source>
        <dbReference type="Proteomes" id="UP000639338"/>
    </source>
</evidence>
<keyword evidence="2" id="KW-1185">Reference proteome</keyword>
<dbReference type="EMBL" id="JACMRX010000005">
    <property type="protein sequence ID" value="KAF7989345.1"/>
    <property type="molecule type" value="Genomic_DNA"/>
</dbReference>
<comment type="caution">
    <text evidence="1">The sequence shown here is derived from an EMBL/GenBank/DDBJ whole genome shotgun (WGS) entry which is preliminary data.</text>
</comment>
<accession>A0A835CQN4</accession>
<evidence type="ECO:0000313" key="1">
    <source>
        <dbReference type="EMBL" id="KAF7989345.1"/>
    </source>
</evidence>
<sequence length="78" mass="9129">MDYLINDNGKLTLKTEDGDATFYFKQNVNFEYDRKSDKNLQNIIVTKKLFIEDELPEATRIKFDSGVIVFKTQDGEKM</sequence>
<gene>
    <name evidence="1" type="ORF">HCN44_008019</name>
</gene>
<name>A0A835CQN4_APHGI</name>
<dbReference type="AlphaFoldDB" id="A0A835CQN4"/>